<dbReference type="InterPro" id="IPR009311">
    <property type="entry name" value="IFI6/IFI27-like"/>
</dbReference>
<evidence type="ECO:0000313" key="8">
    <source>
        <dbReference type="EMBL" id="MPC17516.1"/>
    </source>
</evidence>
<sequence length="116" mass="12594">MIGVSPWLLIWSSLAITHQDGSHRGDLGFTSKGIAKKSFASRLMSSTSQANNHTVPQDSWVSWLQKVGQKGATAEDEAYFAAGGAIVGLVVASAVIVVVQVVMVTWMAYHVWRNRH</sequence>
<name>A0A5B7D8I5_PORTR</name>
<reference evidence="8 9" key="1">
    <citation type="submission" date="2019-05" db="EMBL/GenBank/DDBJ databases">
        <title>Another draft genome of Portunus trituberculatus and its Hox gene families provides insights of decapod evolution.</title>
        <authorList>
            <person name="Jeong J.-H."/>
            <person name="Song I."/>
            <person name="Kim S."/>
            <person name="Choi T."/>
            <person name="Kim D."/>
            <person name="Ryu S."/>
            <person name="Kim W."/>
        </authorList>
    </citation>
    <scope>NUCLEOTIDE SEQUENCE [LARGE SCALE GENOMIC DNA]</scope>
    <source>
        <tissue evidence="8">Muscle</tissue>
    </source>
</reference>
<dbReference type="InterPro" id="IPR038213">
    <property type="entry name" value="IFI6/IFI27-like_sf"/>
</dbReference>
<keyword evidence="7" id="KW-0732">Signal</keyword>
<evidence type="ECO:0000256" key="5">
    <source>
        <dbReference type="ARBA" id="ARBA00023136"/>
    </source>
</evidence>
<evidence type="ECO:0000256" key="2">
    <source>
        <dbReference type="ARBA" id="ARBA00007262"/>
    </source>
</evidence>
<feature type="transmembrane region" description="Helical" evidence="6">
    <location>
        <begin position="78"/>
        <end position="109"/>
    </location>
</feature>
<comment type="subcellular location">
    <subcellularLocation>
        <location evidence="1">Membrane</location>
        <topology evidence="1">Multi-pass membrane protein</topology>
    </subcellularLocation>
</comment>
<evidence type="ECO:0000256" key="6">
    <source>
        <dbReference type="SAM" id="Phobius"/>
    </source>
</evidence>
<evidence type="ECO:0000256" key="1">
    <source>
        <dbReference type="ARBA" id="ARBA00004141"/>
    </source>
</evidence>
<organism evidence="8 9">
    <name type="scientific">Portunus trituberculatus</name>
    <name type="common">Swimming crab</name>
    <name type="synonym">Neptunus trituberculatus</name>
    <dbReference type="NCBI Taxonomy" id="210409"/>
    <lineage>
        <taxon>Eukaryota</taxon>
        <taxon>Metazoa</taxon>
        <taxon>Ecdysozoa</taxon>
        <taxon>Arthropoda</taxon>
        <taxon>Crustacea</taxon>
        <taxon>Multicrustacea</taxon>
        <taxon>Malacostraca</taxon>
        <taxon>Eumalacostraca</taxon>
        <taxon>Eucarida</taxon>
        <taxon>Decapoda</taxon>
        <taxon>Pleocyemata</taxon>
        <taxon>Brachyura</taxon>
        <taxon>Eubrachyura</taxon>
        <taxon>Portunoidea</taxon>
        <taxon>Portunidae</taxon>
        <taxon>Portuninae</taxon>
        <taxon>Portunus</taxon>
    </lineage>
</organism>
<dbReference type="Gene3D" id="6.10.110.10">
    <property type="match status" value="1"/>
</dbReference>
<protein>
    <submittedName>
        <fullName evidence="8">Uncharacterized protein</fullName>
    </submittedName>
</protein>
<keyword evidence="9" id="KW-1185">Reference proteome</keyword>
<dbReference type="Proteomes" id="UP000324222">
    <property type="component" value="Unassembled WGS sequence"/>
</dbReference>
<evidence type="ECO:0000313" key="9">
    <source>
        <dbReference type="Proteomes" id="UP000324222"/>
    </source>
</evidence>
<dbReference type="GO" id="GO:0016020">
    <property type="term" value="C:membrane"/>
    <property type="evidence" value="ECO:0007669"/>
    <property type="project" value="UniProtKB-SubCell"/>
</dbReference>
<dbReference type="OrthoDB" id="654191at2759"/>
<dbReference type="EMBL" id="VSRR010000596">
    <property type="protein sequence ID" value="MPC17516.1"/>
    <property type="molecule type" value="Genomic_DNA"/>
</dbReference>
<comment type="caution">
    <text evidence="8">The sequence shown here is derived from an EMBL/GenBank/DDBJ whole genome shotgun (WGS) entry which is preliminary data.</text>
</comment>
<feature type="signal peptide" evidence="7">
    <location>
        <begin position="1"/>
        <end position="15"/>
    </location>
</feature>
<evidence type="ECO:0000256" key="7">
    <source>
        <dbReference type="SAM" id="SignalP"/>
    </source>
</evidence>
<proteinExistence type="inferred from homology"/>
<keyword evidence="4 6" id="KW-1133">Transmembrane helix</keyword>
<evidence type="ECO:0000256" key="4">
    <source>
        <dbReference type="ARBA" id="ARBA00022989"/>
    </source>
</evidence>
<gene>
    <name evidence="8" type="ORF">E2C01_010375</name>
</gene>
<comment type="similarity">
    <text evidence="2">Belongs to the IFI6/IFI27 family.</text>
</comment>
<keyword evidence="5 6" id="KW-0472">Membrane</keyword>
<dbReference type="AlphaFoldDB" id="A0A5B7D8I5"/>
<evidence type="ECO:0000256" key="3">
    <source>
        <dbReference type="ARBA" id="ARBA00022692"/>
    </source>
</evidence>
<dbReference type="Pfam" id="PF06140">
    <property type="entry name" value="Ifi-6-16"/>
    <property type="match status" value="1"/>
</dbReference>
<feature type="chain" id="PRO_5022951089" evidence="7">
    <location>
        <begin position="16"/>
        <end position="116"/>
    </location>
</feature>
<accession>A0A5B7D8I5</accession>
<keyword evidence="3 6" id="KW-0812">Transmembrane</keyword>